<sequence length="199" mass="22225">MSATLIDLIRHGEPVGGRRYRGCGVDDPLSETGWQQMRHAVGDAAPWTRVLSSPLQRCQAFARELAEHHRLPLEIVPEFAEVGMGAWEGRAHHEIAVSEPERHRAYRNDPVGCRPEGAEPLEAFLDRVVSAYRARLERHPGEHLLIVCHSGTTRAILGEVLGLGPHDWYRTKTDYAGITRIRHGANGPVLECMNRPTLP</sequence>
<protein>
    <submittedName>
        <fullName evidence="1">Putative phosphoglycerate mutase</fullName>
    </submittedName>
</protein>
<evidence type="ECO:0000313" key="2">
    <source>
        <dbReference type="Proteomes" id="UP000295247"/>
    </source>
</evidence>
<dbReference type="InterPro" id="IPR013078">
    <property type="entry name" value="His_Pase_superF_clade-1"/>
</dbReference>
<dbReference type="EMBL" id="SMDC01000001">
    <property type="protein sequence ID" value="TCW39721.1"/>
    <property type="molecule type" value="Genomic_DNA"/>
</dbReference>
<dbReference type="PANTHER" id="PTHR48100:SF1">
    <property type="entry name" value="HISTIDINE PHOSPHATASE FAMILY PROTEIN-RELATED"/>
    <property type="match status" value="1"/>
</dbReference>
<name>A0A4R4AK03_MARGR</name>
<dbReference type="SMART" id="SM00855">
    <property type="entry name" value="PGAM"/>
    <property type="match status" value="1"/>
</dbReference>
<dbReference type="Gene3D" id="3.40.50.1240">
    <property type="entry name" value="Phosphoglycerate mutase-like"/>
    <property type="match status" value="1"/>
</dbReference>
<dbReference type="RefSeq" id="WP_123142298.1">
    <property type="nucleotide sequence ID" value="NZ_NRRH01000002.1"/>
</dbReference>
<dbReference type="InterPro" id="IPR029033">
    <property type="entry name" value="His_PPase_superfam"/>
</dbReference>
<evidence type="ECO:0000313" key="1">
    <source>
        <dbReference type="EMBL" id="TCW39721.1"/>
    </source>
</evidence>
<accession>A0A4R4AK03</accession>
<dbReference type="GO" id="GO:0005737">
    <property type="term" value="C:cytoplasm"/>
    <property type="evidence" value="ECO:0007669"/>
    <property type="project" value="TreeGrafter"/>
</dbReference>
<dbReference type="InterPro" id="IPR050275">
    <property type="entry name" value="PGM_Phosphatase"/>
</dbReference>
<dbReference type="PANTHER" id="PTHR48100">
    <property type="entry name" value="BROAD-SPECIFICITY PHOSPHATASE YOR283W-RELATED"/>
    <property type="match status" value="1"/>
</dbReference>
<dbReference type="Proteomes" id="UP000295247">
    <property type="component" value="Unassembled WGS sequence"/>
</dbReference>
<dbReference type="GO" id="GO:0016791">
    <property type="term" value="F:phosphatase activity"/>
    <property type="evidence" value="ECO:0007669"/>
    <property type="project" value="TreeGrafter"/>
</dbReference>
<gene>
    <name evidence="1" type="ORF">EDC29_101137</name>
</gene>
<dbReference type="SUPFAM" id="SSF53254">
    <property type="entry name" value="Phosphoglycerate mutase-like"/>
    <property type="match status" value="1"/>
</dbReference>
<proteinExistence type="predicted"/>
<dbReference type="Pfam" id="PF00300">
    <property type="entry name" value="His_Phos_1"/>
    <property type="match status" value="1"/>
</dbReference>
<reference evidence="1 2" key="1">
    <citation type="submission" date="2019-03" db="EMBL/GenBank/DDBJ databases">
        <title>Genomic Encyclopedia of Type Strains, Phase IV (KMG-IV): sequencing the most valuable type-strain genomes for metagenomic binning, comparative biology and taxonomic classification.</title>
        <authorList>
            <person name="Goeker M."/>
        </authorList>
    </citation>
    <scope>NUCLEOTIDE SEQUENCE [LARGE SCALE GENOMIC DNA]</scope>
    <source>
        <strain evidence="1 2">DSM 203</strain>
    </source>
</reference>
<dbReference type="AlphaFoldDB" id="A0A4R4AK03"/>
<dbReference type="CDD" id="cd07067">
    <property type="entry name" value="HP_PGM_like"/>
    <property type="match status" value="1"/>
</dbReference>
<organism evidence="1 2">
    <name type="scientific">Marichromatium gracile</name>
    <name type="common">Chromatium gracile</name>
    <dbReference type="NCBI Taxonomy" id="1048"/>
    <lineage>
        <taxon>Bacteria</taxon>
        <taxon>Pseudomonadati</taxon>
        <taxon>Pseudomonadota</taxon>
        <taxon>Gammaproteobacteria</taxon>
        <taxon>Chromatiales</taxon>
        <taxon>Chromatiaceae</taxon>
        <taxon>Marichromatium</taxon>
    </lineage>
</organism>
<comment type="caution">
    <text evidence="1">The sequence shown here is derived from an EMBL/GenBank/DDBJ whole genome shotgun (WGS) entry which is preliminary data.</text>
</comment>